<reference evidence="2" key="1">
    <citation type="submission" date="2022-02" db="EMBL/GenBank/DDBJ databases">
        <title>Towards deciphering the DNA virus diversity associated with rodent species in the families Cricetidae and Heteromyidae.</title>
        <authorList>
            <person name="Lund M."/>
            <person name="Larsen B.B."/>
            <person name="Gryseels S."/>
            <person name="Kraberger S."/>
            <person name="Rowsey D.M."/>
            <person name="Steger L."/>
            <person name="Yule K.M."/>
            <person name="Upham N.S."/>
            <person name="Worobey M."/>
            <person name="Van Doorslaer K."/>
            <person name="Varsani A."/>
        </authorList>
    </citation>
    <scope>NUCLEOTIDE SEQUENCE</scope>
    <source>
        <strain evidence="2">NeonRodF8_10</strain>
    </source>
</reference>
<accession>A0A976N1Z8</accession>
<organism evidence="2">
    <name type="scientific">Peromfec virus RodF8_10</name>
    <dbReference type="NCBI Taxonomy" id="2929357"/>
    <lineage>
        <taxon>Viruses</taxon>
        <taxon>Monodnaviria</taxon>
        <taxon>Sangervirae</taxon>
        <taxon>Phixviricota</taxon>
        <taxon>Malgrandaviricetes</taxon>
        <taxon>Petitvirales</taxon>
        <taxon>Microviridae</taxon>
    </lineage>
</organism>
<feature type="domain" description="Replication-associated protein ORF2/G2P" evidence="1">
    <location>
        <begin position="117"/>
        <end position="231"/>
    </location>
</feature>
<protein>
    <submittedName>
        <fullName evidence="2">Replication initiator protein</fullName>
    </submittedName>
</protein>
<name>A0A976N1Z8_9VIRU</name>
<sequence length="465" mass="53929">MCLNPRYILHPSLNRIFKRHTFDYAYFDGQILDVSHGLAPAIKYLKDADTYKLIADKDSNYVRDHYYLFSPDTGETHPLYFACPCGKCLDCARSRYGELSARLQFEVLSYPPECRVIFFTLTYNDRHLPIDGVSKSDVTDFINRLHIYGKRYGLGDGFRTFIVSEYGSDPRYTHRPHYHGLIFGLDLHEYGMVKAFNKTILRAWKRRGRLDWQFARSSHGVSKYCTKYVIKGLNEDFVPDGKNKNFISYPRKSGGLGVNALKIPEILDKVLNSTDGTITVKSHEYVEDGFTFGVSRIRIPRFIIDKLFPNFSRFIPSNIKRCCLWASQIWNVLKIRGYNDGVCPPVELEKFATYLRGFCFDRLDHLIDQPRCNTSLEKDFLQPRYKFGNCSTEQLFRIYNVIIAYLGAYKYTIDDALSAVKERQRYMCQIFTNIPLVSARDKIGDLSSFASRCYVTSELDSVFEL</sequence>
<dbReference type="InterPro" id="IPR056906">
    <property type="entry name" value="ORF2/G2P_dom"/>
</dbReference>
<dbReference type="EMBL" id="OM869654">
    <property type="protein sequence ID" value="UPW41722.1"/>
    <property type="molecule type" value="Genomic_DNA"/>
</dbReference>
<proteinExistence type="predicted"/>
<evidence type="ECO:0000313" key="2">
    <source>
        <dbReference type="EMBL" id="UPW41722.1"/>
    </source>
</evidence>
<dbReference type="Pfam" id="PF23343">
    <property type="entry name" value="REP_ORF2-G2P"/>
    <property type="match status" value="1"/>
</dbReference>
<evidence type="ECO:0000259" key="1">
    <source>
        <dbReference type="Pfam" id="PF23343"/>
    </source>
</evidence>